<reference evidence="17" key="1">
    <citation type="submission" date="2021-01" db="EMBL/GenBank/DDBJ databases">
        <authorList>
            <person name="Corre E."/>
            <person name="Pelletier E."/>
            <person name="Niang G."/>
            <person name="Scheremetjew M."/>
            <person name="Finn R."/>
            <person name="Kale V."/>
            <person name="Holt S."/>
            <person name="Cochrane G."/>
            <person name="Meng A."/>
            <person name="Brown T."/>
            <person name="Cohen L."/>
        </authorList>
    </citation>
    <scope>NUCLEOTIDE SEQUENCE</scope>
    <source>
        <strain evidence="17">RCC3387</strain>
    </source>
</reference>
<organism evidence="17">
    <name type="scientific">Zooxanthella nutricula</name>
    <dbReference type="NCBI Taxonomy" id="1333877"/>
    <lineage>
        <taxon>Eukaryota</taxon>
        <taxon>Sar</taxon>
        <taxon>Alveolata</taxon>
        <taxon>Dinophyceae</taxon>
        <taxon>Peridiniales</taxon>
        <taxon>Peridiniales incertae sedis</taxon>
        <taxon>Zooxanthella</taxon>
    </lineage>
</organism>
<dbReference type="GO" id="GO:0005891">
    <property type="term" value="C:voltage-gated calcium channel complex"/>
    <property type="evidence" value="ECO:0007669"/>
    <property type="project" value="TreeGrafter"/>
</dbReference>
<dbReference type="SUPFAM" id="SSF81324">
    <property type="entry name" value="Voltage-gated potassium channels"/>
    <property type="match status" value="1"/>
</dbReference>
<feature type="region of interest" description="Disordered" evidence="14">
    <location>
        <begin position="654"/>
        <end position="675"/>
    </location>
</feature>
<feature type="transmembrane region" description="Helical" evidence="15">
    <location>
        <begin position="421"/>
        <end position="449"/>
    </location>
</feature>
<dbReference type="InterPro" id="IPR018247">
    <property type="entry name" value="EF_Hand_1_Ca_BS"/>
</dbReference>
<dbReference type="EMBL" id="HBGW01023945">
    <property type="protein sequence ID" value="CAD9539136.1"/>
    <property type="molecule type" value="Transcribed_RNA"/>
</dbReference>
<dbReference type="Gene3D" id="1.10.287.70">
    <property type="match status" value="1"/>
</dbReference>
<dbReference type="InterPro" id="IPR027359">
    <property type="entry name" value="Volt_channel_dom_sf"/>
</dbReference>
<dbReference type="SUPFAM" id="SSF47473">
    <property type="entry name" value="EF-hand"/>
    <property type="match status" value="1"/>
</dbReference>
<keyword evidence="8" id="KW-0851">Voltage-gated channel</keyword>
<keyword evidence="10" id="KW-0406">Ion transport</keyword>
<keyword evidence="11 15" id="KW-0472">Membrane</keyword>
<dbReference type="InterPro" id="IPR050599">
    <property type="entry name" value="VDCC_alpha-1_subunit"/>
</dbReference>
<dbReference type="InterPro" id="IPR005821">
    <property type="entry name" value="Ion_trans_dom"/>
</dbReference>
<feature type="domain" description="EF-hand" evidence="16">
    <location>
        <begin position="473"/>
        <end position="508"/>
    </location>
</feature>
<evidence type="ECO:0000256" key="15">
    <source>
        <dbReference type="SAM" id="Phobius"/>
    </source>
</evidence>
<keyword evidence="12" id="KW-0325">Glycoprotein</keyword>
<keyword evidence="13" id="KW-0407">Ion channel</keyword>
<evidence type="ECO:0000256" key="12">
    <source>
        <dbReference type="ARBA" id="ARBA00023180"/>
    </source>
</evidence>
<evidence type="ECO:0000256" key="5">
    <source>
        <dbReference type="ARBA" id="ARBA00022673"/>
    </source>
</evidence>
<keyword evidence="4" id="KW-0109">Calcium transport</keyword>
<dbReference type="Gene3D" id="1.10.238.10">
    <property type="entry name" value="EF-hand"/>
    <property type="match status" value="1"/>
</dbReference>
<evidence type="ECO:0000256" key="13">
    <source>
        <dbReference type="ARBA" id="ARBA00023303"/>
    </source>
</evidence>
<evidence type="ECO:0000256" key="8">
    <source>
        <dbReference type="ARBA" id="ARBA00022882"/>
    </source>
</evidence>
<dbReference type="InterPro" id="IPR002048">
    <property type="entry name" value="EF_hand_dom"/>
</dbReference>
<evidence type="ECO:0000256" key="10">
    <source>
        <dbReference type="ARBA" id="ARBA00023065"/>
    </source>
</evidence>
<dbReference type="GO" id="GO:0005509">
    <property type="term" value="F:calcium ion binding"/>
    <property type="evidence" value="ECO:0007669"/>
    <property type="project" value="InterPro"/>
</dbReference>
<proteinExistence type="predicted"/>
<feature type="transmembrane region" description="Helical" evidence="15">
    <location>
        <begin position="342"/>
        <end position="366"/>
    </location>
</feature>
<dbReference type="Gene3D" id="1.20.120.350">
    <property type="entry name" value="Voltage-gated potassium channels. Chain C"/>
    <property type="match status" value="1"/>
</dbReference>
<keyword evidence="2" id="KW-0813">Transport</keyword>
<evidence type="ECO:0000256" key="3">
    <source>
        <dbReference type="ARBA" id="ARBA00022553"/>
    </source>
</evidence>
<dbReference type="PANTHER" id="PTHR45628:SF7">
    <property type="entry name" value="VOLTAGE-DEPENDENT CALCIUM CHANNEL TYPE A SUBUNIT ALPHA-1"/>
    <property type="match status" value="1"/>
</dbReference>
<dbReference type="InterPro" id="IPR011992">
    <property type="entry name" value="EF-hand-dom_pair"/>
</dbReference>
<evidence type="ECO:0000256" key="14">
    <source>
        <dbReference type="SAM" id="MobiDB-lite"/>
    </source>
</evidence>
<accession>A0A6U6K7Y6</accession>
<dbReference type="GO" id="GO:0008331">
    <property type="term" value="F:high voltage-gated calcium channel activity"/>
    <property type="evidence" value="ECO:0007669"/>
    <property type="project" value="TreeGrafter"/>
</dbReference>
<gene>
    <name evidence="17" type="ORF">BRAN1462_LOCUS15192</name>
</gene>
<dbReference type="PROSITE" id="PS00018">
    <property type="entry name" value="EF_HAND_1"/>
    <property type="match status" value="1"/>
</dbReference>
<evidence type="ECO:0000256" key="9">
    <source>
        <dbReference type="ARBA" id="ARBA00022989"/>
    </source>
</evidence>
<keyword evidence="3" id="KW-0597">Phosphoprotein</keyword>
<keyword evidence="5" id="KW-0107">Calcium channel</keyword>
<keyword evidence="6 15" id="KW-0812">Transmembrane</keyword>
<evidence type="ECO:0000259" key="16">
    <source>
        <dbReference type="PROSITE" id="PS50222"/>
    </source>
</evidence>
<evidence type="ECO:0000313" key="17">
    <source>
        <dbReference type="EMBL" id="CAD9539136.1"/>
    </source>
</evidence>
<evidence type="ECO:0000256" key="4">
    <source>
        <dbReference type="ARBA" id="ARBA00022568"/>
    </source>
</evidence>
<evidence type="ECO:0000256" key="11">
    <source>
        <dbReference type="ARBA" id="ARBA00023136"/>
    </source>
</evidence>
<comment type="subcellular location">
    <subcellularLocation>
        <location evidence="1">Membrane</location>
        <topology evidence="1">Multi-pass membrane protein</topology>
    </subcellularLocation>
</comment>
<feature type="transmembrane region" description="Helical" evidence="15">
    <location>
        <begin position="247"/>
        <end position="267"/>
    </location>
</feature>
<dbReference type="PROSITE" id="PS50222">
    <property type="entry name" value="EF_HAND_2"/>
    <property type="match status" value="1"/>
</dbReference>
<sequence length="675" mass="75880">MATGEGQASLGLSEWGSDVRALASAWQRQRAAAEEALRLHLRYGDELVAAVLRQPNRVSSSGAKVQPCEKTAVEQFQTNRSVDSQLASIANEVDTGRAHGDLCARHEPMESVLPGQVSKAVSENDHSRRFKDKVSMTKSMSGGGPSPRNLKQKHKMQFLTAATEDSFVAGTVTSSPVLNKVLGWLARKHQWFRSLEEPRRSGCLANIVFHRYFDGMVSLVILGNCVYTTHQANYEMATLGDKPAGDLWIELAFLVVFILELVIKLCVHRLYFFVNESRSWNIFDFILVLFASLDQLFTQLGQSFGSVAFARSLRLFKMGKILRVFKAMRFLKELRVMIKSILGSFVALFWSIIMLGMILYCFGLFFMQQMMPYLAEQPVQDHVFKLQQRYFANILETIRTLWMCTTGGKDWEDVYLLIEPLGFLASVAFFFYIAFFTFAVMNVLTGIFVENAMKLAKPDDTEALAEHKRRVDSDINELECIMQIIDANGSGTLTIEEFVDAMDNERVIHALKMLGVDVKDAEFYFKTLATATGQDEISVAEFTQQVIRMKGPATAVDLHGLILETTVMRSRMRRYQEEQTELFSELASFIDSEKAGDFRERIERKLLNCVSESQQVLSPWAEREATLTPSPVTPISTRMPMHDVLRTESCDVPTVATDEPAPAPAAADAQATQAD</sequence>
<evidence type="ECO:0000256" key="1">
    <source>
        <dbReference type="ARBA" id="ARBA00004141"/>
    </source>
</evidence>
<dbReference type="AlphaFoldDB" id="A0A6U6K7Y6"/>
<protein>
    <recommendedName>
        <fullName evidence="16">EF-hand domain-containing protein</fullName>
    </recommendedName>
</protein>
<keyword evidence="7" id="KW-0106">Calcium</keyword>
<dbReference type="SMART" id="SM00054">
    <property type="entry name" value="EFh"/>
    <property type="match status" value="1"/>
</dbReference>
<name>A0A6U6K7Y6_9DINO</name>
<dbReference type="GO" id="GO:0098703">
    <property type="term" value="P:calcium ion import across plasma membrane"/>
    <property type="evidence" value="ECO:0007669"/>
    <property type="project" value="TreeGrafter"/>
</dbReference>
<dbReference type="Pfam" id="PF00520">
    <property type="entry name" value="Ion_trans"/>
    <property type="match status" value="1"/>
</dbReference>
<evidence type="ECO:0000256" key="7">
    <source>
        <dbReference type="ARBA" id="ARBA00022837"/>
    </source>
</evidence>
<dbReference type="PANTHER" id="PTHR45628">
    <property type="entry name" value="VOLTAGE-DEPENDENT CALCIUM CHANNEL TYPE A SUBUNIT ALPHA-1"/>
    <property type="match status" value="1"/>
</dbReference>
<evidence type="ECO:0000256" key="2">
    <source>
        <dbReference type="ARBA" id="ARBA00022448"/>
    </source>
</evidence>
<keyword evidence="9 15" id="KW-1133">Transmembrane helix</keyword>
<evidence type="ECO:0000256" key="6">
    <source>
        <dbReference type="ARBA" id="ARBA00022692"/>
    </source>
</evidence>